<dbReference type="EMBL" id="HACA01030392">
    <property type="protein sequence ID" value="CDW47753.1"/>
    <property type="molecule type" value="Transcribed_RNA"/>
</dbReference>
<protein>
    <submittedName>
        <fullName evidence="1">Uncharacterized protein</fullName>
    </submittedName>
</protein>
<proteinExistence type="predicted"/>
<name>A0A0K2VB21_LEPSM</name>
<evidence type="ECO:0000313" key="1">
    <source>
        <dbReference type="EMBL" id="CDW47753.1"/>
    </source>
</evidence>
<sequence>MGKFVRKLSNQLIIFLQKAFFCSKLNALMGSRFGFFYSPVVEDLTLNNPPAPNKLQKFCCCLEFRVTILYIKFKTINGTFKEQGIW</sequence>
<accession>A0A0K2VB21</accession>
<organism evidence="1">
    <name type="scientific">Lepeophtheirus salmonis</name>
    <name type="common">Salmon louse</name>
    <name type="synonym">Caligus salmonis</name>
    <dbReference type="NCBI Taxonomy" id="72036"/>
    <lineage>
        <taxon>Eukaryota</taxon>
        <taxon>Metazoa</taxon>
        <taxon>Ecdysozoa</taxon>
        <taxon>Arthropoda</taxon>
        <taxon>Crustacea</taxon>
        <taxon>Multicrustacea</taxon>
        <taxon>Hexanauplia</taxon>
        <taxon>Copepoda</taxon>
        <taxon>Siphonostomatoida</taxon>
        <taxon>Caligidae</taxon>
        <taxon>Lepeophtheirus</taxon>
    </lineage>
</organism>
<reference evidence="1" key="1">
    <citation type="submission" date="2014-05" db="EMBL/GenBank/DDBJ databases">
        <authorList>
            <person name="Chronopoulou M."/>
        </authorList>
    </citation>
    <scope>NUCLEOTIDE SEQUENCE</scope>
    <source>
        <tissue evidence="1">Whole organism</tissue>
    </source>
</reference>
<dbReference type="AlphaFoldDB" id="A0A0K2VB21"/>